<feature type="chain" id="PRO_5042946780" description="Peptidase A1 domain-containing protein" evidence="3">
    <location>
        <begin position="25"/>
        <end position="446"/>
    </location>
</feature>
<dbReference type="EMBL" id="JBCNJP010000006">
    <property type="protein sequence ID" value="KAK9078456.1"/>
    <property type="molecule type" value="Genomic_DNA"/>
</dbReference>
<gene>
    <name evidence="5" type="ORF">SSX86_002513</name>
</gene>
<dbReference type="Gene3D" id="2.40.70.10">
    <property type="entry name" value="Acid Proteases"/>
    <property type="match status" value="2"/>
</dbReference>
<feature type="domain" description="Peptidase A1" evidence="4">
    <location>
        <begin position="51"/>
        <end position="420"/>
    </location>
</feature>
<dbReference type="InterPro" id="IPR001461">
    <property type="entry name" value="Aspartic_peptidase_A1"/>
</dbReference>
<comment type="caution">
    <text evidence="5">The sequence shown here is derived from an EMBL/GenBank/DDBJ whole genome shotgun (WGS) entry which is preliminary data.</text>
</comment>
<reference evidence="5 6" key="1">
    <citation type="submission" date="2024-04" db="EMBL/GenBank/DDBJ databases">
        <title>The reference genome of an endangered Asteraceae, Deinandra increscens subsp. villosa, native to the Central Coast of California.</title>
        <authorList>
            <person name="Guilliams M."/>
            <person name="Hasenstab-Lehman K."/>
            <person name="Meyer R."/>
            <person name="Mcevoy S."/>
        </authorList>
    </citation>
    <scope>NUCLEOTIDE SEQUENCE [LARGE SCALE GENOMIC DNA]</scope>
    <source>
        <tissue evidence="5">Leaf</tissue>
    </source>
</reference>
<dbReference type="InterPro" id="IPR032861">
    <property type="entry name" value="TAXi_N"/>
</dbReference>
<dbReference type="InterPro" id="IPR032799">
    <property type="entry name" value="TAXi_C"/>
</dbReference>
<dbReference type="PANTHER" id="PTHR47965:SF63">
    <property type="entry name" value="OS01G0937200 PROTEIN"/>
    <property type="match status" value="1"/>
</dbReference>
<keyword evidence="6" id="KW-1185">Reference proteome</keyword>
<evidence type="ECO:0000256" key="1">
    <source>
        <dbReference type="ARBA" id="ARBA00007447"/>
    </source>
</evidence>
<evidence type="ECO:0000313" key="6">
    <source>
        <dbReference type="Proteomes" id="UP001408789"/>
    </source>
</evidence>
<dbReference type="Pfam" id="PF14541">
    <property type="entry name" value="TAXi_C"/>
    <property type="match status" value="1"/>
</dbReference>
<dbReference type="AlphaFoldDB" id="A0AAP0DPA4"/>
<sequence>MLLLLQTLVLLLALIISQEHESIAQYVPPYTTMVSPVHKHTDAATPLYSVQIDTLWEITRITHTNFLIDIDAPFIWHDCIPQWNKHPLTCPMFRLCVSPVSCEQSQCTKVRNSYSYKNRSCPPETNTSRLPGSGSCSCPINVMNPFTKSCSQALLNYDNLIVSTTNGRNPFSAFVVSTLNAACAPSSSFKLFPANVTGVMALSSSPYAFQTFFNQAAKRILALCLPSSNNSSAPGALFYGDGPYYFLPHSNFDITRFLSYTPLLKHPDSFGYFIGINAIVIKGRSIEIPMNATTRLSTTKAYTTLRTDIYTRVVKRFSKVTKRIPLAKPVAPFSLCFRTLITNGTRVGLKVPDIGFSLQDGKTWTVSTANSIKQVKKHVACLAFVDGGATSDEDAIVIGTFQFEDNLVVFDLENLRFGFSSSLLRRQTSCANFNFTNINTNRSLGY</sequence>
<proteinExistence type="inferred from homology"/>
<evidence type="ECO:0000256" key="3">
    <source>
        <dbReference type="SAM" id="SignalP"/>
    </source>
</evidence>
<dbReference type="PROSITE" id="PS51767">
    <property type="entry name" value="PEPTIDASE_A1"/>
    <property type="match status" value="1"/>
</dbReference>
<dbReference type="GO" id="GO:0004190">
    <property type="term" value="F:aspartic-type endopeptidase activity"/>
    <property type="evidence" value="ECO:0007669"/>
    <property type="project" value="InterPro"/>
</dbReference>
<dbReference type="InterPro" id="IPR021109">
    <property type="entry name" value="Peptidase_aspartic_dom_sf"/>
</dbReference>
<dbReference type="SUPFAM" id="SSF50630">
    <property type="entry name" value="Acid proteases"/>
    <property type="match status" value="1"/>
</dbReference>
<evidence type="ECO:0000256" key="2">
    <source>
        <dbReference type="PIRSR" id="PIRSR601461-2"/>
    </source>
</evidence>
<name>A0AAP0DPA4_9ASTR</name>
<evidence type="ECO:0000259" key="4">
    <source>
        <dbReference type="PROSITE" id="PS51767"/>
    </source>
</evidence>
<dbReference type="GO" id="GO:0006508">
    <property type="term" value="P:proteolysis"/>
    <property type="evidence" value="ECO:0007669"/>
    <property type="project" value="InterPro"/>
</dbReference>
<dbReference type="Proteomes" id="UP001408789">
    <property type="component" value="Unassembled WGS sequence"/>
</dbReference>
<feature type="signal peptide" evidence="3">
    <location>
        <begin position="1"/>
        <end position="24"/>
    </location>
</feature>
<dbReference type="PANTHER" id="PTHR47965">
    <property type="entry name" value="ASPARTYL PROTEASE-RELATED"/>
    <property type="match status" value="1"/>
</dbReference>
<dbReference type="InterPro" id="IPR033121">
    <property type="entry name" value="PEPTIDASE_A1"/>
</dbReference>
<feature type="disulfide bond" evidence="2">
    <location>
        <begin position="90"/>
        <end position="102"/>
    </location>
</feature>
<accession>A0AAP0DPA4</accession>
<protein>
    <recommendedName>
        <fullName evidence="4">Peptidase A1 domain-containing protein</fullName>
    </recommendedName>
</protein>
<evidence type="ECO:0000313" key="5">
    <source>
        <dbReference type="EMBL" id="KAK9078456.1"/>
    </source>
</evidence>
<keyword evidence="2" id="KW-1015">Disulfide bond</keyword>
<organism evidence="5 6">
    <name type="scientific">Deinandra increscens subsp. villosa</name>
    <dbReference type="NCBI Taxonomy" id="3103831"/>
    <lineage>
        <taxon>Eukaryota</taxon>
        <taxon>Viridiplantae</taxon>
        <taxon>Streptophyta</taxon>
        <taxon>Embryophyta</taxon>
        <taxon>Tracheophyta</taxon>
        <taxon>Spermatophyta</taxon>
        <taxon>Magnoliopsida</taxon>
        <taxon>eudicotyledons</taxon>
        <taxon>Gunneridae</taxon>
        <taxon>Pentapetalae</taxon>
        <taxon>asterids</taxon>
        <taxon>campanulids</taxon>
        <taxon>Asterales</taxon>
        <taxon>Asteraceae</taxon>
        <taxon>Asteroideae</taxon>
        <taxon>Heliantheae alliance</taxon>
        <taxon>Madieae</taxon>
        <taxon>Madiinae</taxon>
        <taxon>Deinandra</taxon>
    </lineage>
</organism>
<dbReference type="Pfam" id="PF14543">
    <property type="entry name" value="TAXi_N"/>
    <property type="match status" value="1"/>
</dbReference>
<keyword evidence="3" id="KW-0732">Signal</keyword>
<comment type="similarity">
    <text evidence="1">Belongs to the peptidase A1 family.</text>
</comment>